<gene>
    <name evidence="1" type="ORF">Pcinc_025802</name>
</gene>
<keyword evidence="2" id="KW-1185">Reference proteome</keyword>
<reference evidence="1" key="1">
    <citation type="submission" date="2023-10" db="EMBL/GenBank/DDBJ databases">
        <title>Genome assemblies of two species of porcelain crab, Petrolisthes cinctipes and Petrolisthes manimaculis (Anomura: Porcellanidae).</title>
        <authorList>
            <person name="Angst P."/>
        </authorList>
    </citation>
    <scope>NUCLEOTIDE SEQUENCE</scope>
    <source>
        <strain evidence="1">PB745_01</strain>
        <tissue evidence="1">Gill</tissue>
    </source>
</reference>
<dbReference type="EMBL" id="JAWQEG010002943">
    <property type="protein sequence ID" value="KAK3868764.1"/>
    <property type="molecule type" value="Genomic_DNA"/>
</dbReference>
<name>A0AAE1KAX7_PETCI</name>
<sequence>MVSNLNPTLLSCWALCLSHYLKNRSSDTTTVGLKSRDDTQIHLTEESKRCGWAFAIVLTDCHHLVLK</sequence>
<proteinExistence type="predicted"/>
<organism evidence="1 2">
    <name type="scientific">Petrolisthes cinctipes</name>
    <name type="common">Flat porcelain crab</name>
    <dbReference type="NCBI Taxonomy" id="88211"/>
    <lineage>
        <taxon>Eukaryota</taxon>
        <taxon>Metazoa</taxon>
        <taxon>Ecdysozoa</taxon>
        <taxon>Arthropoda</taxon>
        <taxon>Crustacea</taxon>
        <taxon>Multicrustacea</taxon>
        <taxon>Malacostraca</taxon>
        <taxon>Eumalacostraca</taxon>
        <taxon>Eucarida</taxon>
        <taxon>Decapoda</taxon>
        <taxon>Pleocyemata</taxon>
        <taxon>Anomura</taxon>
        <taxon>Galatheoidea</taxon>
        <taxon>Porcellanidae</taxon>
        <taxon>Petrolisthes</taxon>
    </lineage>
</organism>
<comment type="caution">
    <text evidence="1">The sequence shown here is derived from an EMBL/GenBank/DDBJ whole genome shotgun (WGS) entry which is preliminary data.</text>
</comment>
<dbReference type="AlphaFoldDB" id="A0AAE1KAX7"/>
<evidence type="ECO:0000313" key="2">
    <source>
        <dbReference type="Proteomes" id="UP001286313"/>
    </source>
</evidence>
<dbReference type="Proteomes" id="UP001286313">
    <property type="component" value="Unassembled WGS sequence"/>
</dbReference>
<evidence type="ECO:0000313" key="1">
    <source>
        <dbReference type="EMBL" id="KAK3868764.1"/>
    </source>
</evidence>
<protein>
    <submittedName>
        <fullName evidence="1">Uncharacterized protein</fullName>
    </submittedName>
</protein>
<accession>A0AAE1KAX7</accession>